<keyword evidence="5" id="KW-0560">Oxidoreductase</keyword>
<comment type="similarity">
    <text evidence="2">Belongs to the class-III pyridine nucleotide-disulfide oxidoreductase family.</text>
</comment>
<keyword evidence="4" id="KW-0274">FAD</keyword>
<dbReference type="PROSITE" id="PS50206">
    <property type="entry name" value="RHODANESE_3"/>
    <property type="match status" value="1"/>
</dbReference>
<evidence type="ECO:0000256" key="5">
    <source>
        <dbReference type="ARBA" id="ARBA00023002"/>
    </source>
</evidence>
<dbReference type="InterPro" id="IPR036873">
    <property type="entry name" value="Rhodanese-like_dom_sf"/>
</dbReference>
<dbReference type="EMBL" id="DVMQ01000011">
    <property type="protein sequence ID" value="HIU23895.1"/>
    <property type="molecule type" value="Genomic_DNA"/>
</dbReference>
<evidence type="ECO:0000256" key="1">
    <source>
        <dbReference type="ARBA" id="ARBA00001974"/>
    </source>
</evidence>
<dbReference type="SMART" id="SM00450">
    <property type="entry name" value="RHOD"/>
    <property type="match status" value="1"/>
</dbReference>
<evidence type="ECO:0000259" key="7">
    <source>
        <dbReference type="PROSITE" id="PS50206"/>
    </source>
</evidence>
<dbReference type="InterPro" id="IPR050260">
    <property type="entry name" value="FAD-bd_OxRdtase"/>
</dbReference>
<accession>A0A9D1HZ28</accession>
<proteinExistence type="inferred from homology"/>
<evidence type="ECO:0000256" key="6">
    <source>
        <dbReference type="ARBA" id="ARBA00023284"/>
    </source>
</evidence>
<organism evidence="8 9">
    <name type="scientific">Candidatus Coprovicinus avistercoris</name>
    <dbReference type="NCBI Taxonomy" id="2840754"/>
    <lineage>
        <taxon>Bacteria</taxon>
        <taxon>Bacillati</taxon>
        <taxon>Actinomycetota</taxon>
        <taxon>Coriobacteriia</taxon>
        <taxon>Coriobacteriales</taxon>
        <taxon>Coriobacteriaceae</taxon>
        <taxon>Coriobacteriaceae incertae sedis</taxon>
        <taxon>Candidatus Coprovicinus</taxon>
    </lineage>
</organism>
<dbReference type="Pfam" id="PF07992">
    <property type="entry name" value="Pyr_redox_2"/>
    <property type="match status" value="1"/>
</dbReference>
<protein>
    <submittedName>
        <fullName evidence="8">FAD-dependent oxidoreductase</fullName>
    </submittedName>
</protein>
<dbReference type="PANTHER" id="PTHR43429">
    <property type="entry name" value="PYRIDINE NUCLEOTIDE-DISULFIDE OXIDOREDUCTASE DOMAIN-CONTAINING"/>
    <property type="match status" value="1"/>
</dbReference>
<feature type="domain" description="Rhodanese" evidence="7">
    <location>
        <begin position="465"/>
        <end position="553"/>
    </location>
</feature>
<evidence type="ECO:0000313" key="8">
    <source>
        <dbReference type="EMBL" id="HIU23895.1"/>
    </source>
</evidence>
<dbReference type="Proteomes" id="UP000824078">
    <property type="component" value="Unassembled WGS sequence"/>
</dbReference>
<dbReference type="PRINTS" id="PR00411">
    <property type="entry name" value="PNDRDTASEI"/>
</dbReference>
<keyword evidence="6" id="KW-0676">Redox-active center</keyword>
<dbReference type="Pfam" id="PF00581">
    <property type="entry name" value="Rhodanese"/>
    <property type="match status" value="1"/>
</dbReference>
<evidence type="ECO:0000313" key="9">
    <source>
        <dbReference type="Proteomes" id="UP000824078"/>
    </source>
</evidence>
<name>A0A9D1HZ28_9ACTN</name>
<dbReference type="SUPFAM" id="SSF52821">
    <property type="entry name" value="Rhodanese/Cell cycle control phosphatase"/>
    <property type="match status" value="1"/>
</dbReference>
<dbReference type="InterPro" id="IPR023753">
    <property type="entry name" value="FAD/NAD-binding_dom"/>
</dbReference>
<evidence type="ECO:0000256" key="3">
    <source>
        <dbReference type="ARBA" id="ARBA00022630"/>
    </source>
</evidence>
<dbReference type="AlphaFoldDB" id="A0A9D1HZ28"/>
<dbReference type="SUPFAM" id="SSF55424">
    <property type="entry name" value="FAD/NAD-linked reductases, dimerisation (C-terminal) domain"/>
    <property type="match status" value="1"/>
</dbReference>
<dbReference type="PRINTS" id="PR00368">
    <property type="entry name" value="FADPNR"/>
</dbReference>
<dbReference type="InterPro" id="IPR001763">
    <property type="entry name" value="Rhodanese-like_dom"/>
</dbReference>
<dbReference type="SUPFAM" id="SSF51905">
    <property type="entry name" value="FAD/NAD(P)-binding domain"/>
    <property type="match status" value="1"/>
</dbReference>
<gene>
    <name evidence="8" type="ORF">IAD17_03115</name>
</gene>
<comment type="caution">
    <text evidence="8">The sequence shown here is derived from an EMBL/GenBank/DDBJ whole genome shotgun (WGS) entry which is preliminary data.</text>
</comment>
<dbReference type="InterPro" id="IPR004099">
    <property type="entry name" value="Pyr_nucl-diS_OxRdtase_dimer"/>
</dbReference>
<comment type="cofactor">
    <cofactor evidence="1">
        <name>FAD</name>
        <dbReference type="ChEBI" id="CHEBI:57692"/>
    </cofactor>
</comment>
<sequence>MKLVVVGGVAGGASAAARVRRLDAKAEIVVFERGHDVSFSNCCLPYHLSGDVPNADSLVLMTPEAFKKQHDIEVRTNSEVVAINREAHTVTVHDLVADKTYEEAYDKLVLAPGAASILPRSIEGIDRDNVFVVRNVTDIRALKAYCDKPETERVAVVGGGFIGIEVAENLVRAGKTVSLIEGLDQVLAPYDHDMVQTLHKELDDNGVDLHLQTTVTAVEDGCVKVSMTDGTTGEIPADAVVMAVGVAPETKLASEAGLTIGETRGIRVDHDFRTSDPDIYAVGDAVELYDALAHKPGRLALAGPAQWAARAAADSIYGIPSRNQGFIGSSCIRVFSQNAACTGLNERAARAAGYSFDSVLVYPTDKVGLMPESHYMGFKLIFEVPTGKVLGAQAIGKGDVTQRIDVVATLISMGGTLEDLKSVELCYSPVFGTAKDVVNMAALVALNVLNGRYRQVHVDEVRGLVESGAYIVDVREPHEFAAGHLNGAHNVPLSQLRERMDEIPRDIPVYLHCRSSQRSYYAICCLQGNGYNNVVNISGSYLGISLYEYYEDKRLGRTPIMDAYNFN</sequence>
<reference evidence="8" key="1">
    <citation type="submission" date="2020-10" db="EMBL/GenBank/DDBJ databases">
        <authorList>
            <person name="Gilroy R."/>
        </authorList>
    </citation>
    <scope>NUCLEOTIDE SEQUENCE</scope>
    <source>
        <strain evidence="8">ChiHjej12B11-29160</strain>
    </source>
</reference>
<reference evidence="8" key="2">
    <citation type="journal article" date="2021" name="PeerJ">
        <title>Extensive microbial diversity within the chicken gut microbiome revealed by metagenomics and culture.</title>
        <authorList>
            <person name="Gilroy R."/>
            <person name="Ravi A."/>
            <person name="Getino M."/>
            <person name="Pursley I."/>
            <person name="Horton D.L."/>
            <person name="Alikhan N.F."/>
            <person name="Baker D."/>
            <person name="Gharbi K."/>
            <person name="Hall N."/>
            <person name="Watson M."/>
            <person name="Adriaenssens E.M."/>
            <person name="Foster-Nyarko E."/>
            <person name="Jarju S."/>
            <person name="Secka A."/>
            <person name="Antonio M."/>
            <person name="Oren A."/>
            <person name="Chaudhuri R.R."/>
            <person name="La Ragione R."/>
            <person name="Hildebrand F."/>
            <person name="Pallen M.J."/>
        </authorList>
    </citation>
    <scope>NUCLEOTIDE SEQUENCE</scope>
    <source>
        <strain evidence="8">ChiHjej12B11-29160</strain>
    </source>
</reference>
<dbReference type="GO" id="GO:0016491">
    <property type="term" value="F:oxidoreductase activity"/>
    <property type="evidence" value="ECO:0007669"/>
    <property type="project" value="UniProtKB-KW"/>
</dbReference>
<evidence type="ECO:0000256" key="2">
    <source>
        <dbReference type="ARBA" id="ARBA00009130"/>
    </source>
</evidence>
<dbReference type="Gene3D" id="3.50.50.60">
    <property type="entry name" value="FAD/NAD(P)-binding domain"/>
    <property type="match status" value="2"/>
</dbReference>
<evidence type="ECO:0000256" key="4">
    <source>
        <dbReference type="ARBA" id="ARBA00022827"/>
    </source>
</evidence>
<dbReference type="Pfam" id="PF02852">
    <property type="entry name" value="Pyr_redox_dim"/>
    <property type="match status" value="1"/>
</dbReference>
<dbReference type="Gene3D" id="3.40.250.10">
    <property type="entry name" value="Rhodanese-like domain"/>
    <property type="match status" value="1"/>
</dbReference>
<dbReference type="PANTHER" id="PTHR43429:SF1">
    <property type="entry name" value="NAD(P)H SULFUR OXIDOREDUCTASE (COA-DEPENDENT)"/>
    <property type="match status" value="1"/>
</dbReference>
<keyword evidence="3" id="KW-0285">Flavoprotein</keyword>
<dbReference type="InterPro" id="IPR036188">
    <property type="entry name" value="FAD/NAD-bd_sf"/>
</dbReference>
<dbReference type="InterPro" id="IPR016156">
    <property type="entry name" value="FAD/NAD-linked_Rdtase_dimer_sf"/>
</dbReference>